<name>A0A5C5YTL9_9BACT</name>
<dbReference type="RefSeq" id="WP_146584386.1">
    <property type="nucleotide sequence ID" value="NZ_SJPO01000002.1"/>
</dbReference>
<gene>
    <name evidence="1" type="ORF">Pla123a_09410</name>
</gene>
<proteinExistence type="predicted"/>
<reference evidence="1 2" key="1">
    <citation type="submission" date="2019-02" db="EMBL/GenBank/DDBJ databases">
        <title>Deep-cultivation of Planctomycetes and their phenomic and genomic characterization uncovers novel biology.</title>
        <authorList>
            <person name="Wiegand S."/>
            <person name="Jogler M."/>
            <person name="Boedeker C."/>
            <person name="Pinto D."/>
            <person name="Vollmers J."/>
            <person name="Rivas-Marin E."/>
            <person name="Kohn T."/>
            <person name="Peeters S.H."/>
            <person name="Heuer A."/>
            <person name="Rast P."/>
            <person name="Oberbeckmann S."/>
            <person name="Bunk B."/>
            <person name="Jeske O."/>
            <person name="Meyerdierks A."/>
            <person name="Storesund J.E."/>
            <person name="Kallscheuer N."/>
            <person name="Luecker S."/>
            <person name="Lage O.M."/>
            <person name="Pohl T."/>
            <person name="Merkel B.J."/>
            <person name="Hornburger P."/>
            <person name="Mueller R.-W."/>
            <person name="Bruemmer F."/>
            <person name="Labrenz M."/>
            <person name="Spormann A.M."/>
            <person name="Op Den Camp H."/>
            <person name="Overmann J."/>
            <person name="Amann R."/>
            <person name="Jetten M.S.M."/>
            <person name="Mascher T."/>
            <person name="Medema M.H."/>
            <person name="Devos D.P."/>
            <person name="Kaster A.-K."/>
            <person name="Ovreas L."/>
            <person name="Rohde M."/>
            <person name="Galperin M.Y."/>
            <person name="Jogler C."/>
        </authorList>
    </citation>
    <scope>NUCLEOTIDE SEQUENCE [LARGE SCALE GENOMIC DNA]</scope>
    <source>
        <strain evidence="1 2">Pla123a</strain>
    </source>
</reference>
<dbReference type="AlphaFoldDB" id="A0A5C5YTL9"/>
<keyword evidence="2" id="KW-1185">Reference proteome</keyword>
<comment type="caution">
    <text evidence="1">The sequence shown here is derived from an EMBL/GenBank/DDBJ whole genome shotgun (WGS) entry which is preliminary data.</text>
</comment>
<dbReference type="InterPro" id="IPR008969">
    <property type="entry name" value="CarboxyPept-like_regulatory"/>
</dbReference>
<sequence length="135" mass="14162">MSAKRDLLVAVACAVLTVGCGSSEGLVPVEGVVTLDGAPLPQAQVVFYQPGGGPETNFTDVTDDQGRFTLSPLRSDTPGAKPGKYQVTLRTGFAGPELLETDPIPKELVPPSQQEFEYEVPAGGDAAVEFKIKSK</sequence>
<evidence type="ECO:0000313" key="1">
    <source>
        <dbReference type="EMBL" id="TWT78151.1"/>
    </source>
</evidence>
<evidence type="ECO:0008006" key="3">
    <source>
        <dbReference type="Google" id="ProtNLM"/>
    </source>
</evidence>
<dbReference type="SUPFAM" id="SSF49464">
    <property type="entry name" value="Carboxypeptidase regulatory domain-like"/>
    <property type="match status" value="1"/>
</dbReference>
<dbReference type="EMBL" id="SJPO01000002">
    <property type="protein sequence ID" value="TWT78151.1"/>
    <property type="molecule type" value="Genomic_DNA"/>
</dbReference>
<dbReference type="OrthoDB" id="289014at2"/>
<dbReference type="Proteomes" id="UP000318478">
    <property type="component" value="Unassembled WGS sequence"/>
</dbReference>
<organism evidence="1 2">
    <name type="scientific">Posidoniimonas polymericola</name>
    <dbReference type="NCBI Taxonomy" id="2528002"/>
    <lineage>
        <taxon>Bacteria</taxon>
        <taxon>Pseudomonadati</taxon>
        <taxon>Planctomycetota</taxon>
        <taxon>Planctomycetia</taxon>
        <taxon>Pirellulales</taxon>
        <taxon>Lacipirellulaceae</taxon>
        <taxon>Posidoniimonas</taxon>
    </lineage>
</organism>
<accession>A0A5C5YTL9</accession>
<evidence type="ECO:0000313" key="2">
    <source>
        <dbReference type="Proteomes" id="UP000318478"/>
    </source>
</evidence>
<protein>
    <recommendedName>
        <fullName evidence="3">Nickel uptake substrate-specific transmembrane region</fullName>
    </recommendedName>
</protein>
<dbReference type="PROSITE" id="PS51257">
    <property type="entry name" value="PROKAR_LIPOPROTEIN"/>
    <property type="match status" value="1"/>
</dbReference>